<gene>
    <name evidence="1" type="ORF">ABID21_000461</name>
</gene>
<proteinExistence type="predicted"/>
<evidence type="ECO:0000313" key="2">
    <source>
        <dbReference type="Proteomes" id="UP001549031"/>
    </source>
</evidence>
<keyword evidence="2" id="KW-1185">Reference proteome</keyword>
<protein>
    <submittedName>
        <fullName evidence="1">Uncharacterized protein</fullName>
    </submittedName>
</protein>
<evidence type="ECO:0000313" key="1">
    <source>
        <dbReference type="EMBL" id="MET3584369.1"/>
    </source>
</evidence>
<comment type="caution">
    <text evidence="1">The sequence shown here is derived from an EMBL/GenBank/DDBJ whole genome shotgun (WGS) entry which is preliminary data.</text>
</comment>
<organism evidence="1 2">
    <name type="scientific">Pseudorhizobium tarimense</name>
    <dbReference type="NCBI Taxonomy" id="1079109"/>
    <lineage>
        <taxon>Bacteria</taxon>
        <taxon>Pseudomonadati</taxon>
        <taxon>Pseudomonadota</taxon>
        <taxon>Alphaproteobacteria</taxon>
        <taxon>Hyphomicrobiales</taxon>
        <taxon>Rhizobiaceae</taxon>
        <taxon>Rhizobium/Agrobacterium group</taxon>
        <taxon>Pseudorhizobium</taxon>
    </lineage>
</organism>
<sequence length="78" mass="8551">MSSDLRLDRNLVSVSDFGYRENILSALSSEVAPAKLAMRCRMMRLQPQMLFQPPPFFVGLRDASSLGSGVAGTTNCQI</sequence>
<reference evidence="1 2" key="1">
    <citation type="submission" date="2024-06" db="EMBL/GenBank/DDBJ databases">
        <title>Genomic Encyclopedia of Type Strains, Phase IV (KMG-IV): sequencing the most valuable type-strain genomes for metagenomic binning, comparative biology and taxonomic classification.</title>
        <authorList>
            <person name="Goeker M."/>
        </authorList>
    </citation>
    <scope>NUCLEOTIDE SEQUENCE [LARGE SCALE GENOMIC DNA]</scope>
    <source>
        <strain evidence="1 2">DSM 105042</strain>
    </source>
</reference>
<name>A0ABV2H1G1_9HYPH</name>
<dbReference type="Proteomes" id="UP001549031">
    <property type="component" value="Unassembled WGS sequence"/>
</dbReference>
<dbReference type="EMBL" id="JBEPLJ010000001">
    <property type="protein sequence ID" value="MET3584369.1"/>
    <property type="molecule type" value="Genomic_DNA"/>
</dbReference>
<accession>A0ABV2H1G1</accession>